<sequence length="514" mass="56291">MREKTPPKTHKKEIKQPLLRENRQKQKSKGLFRWQELVALAVLIVSAIILLLVTGSFKVLKGDVLNITSHFQIGSENLKPKYQQNQVVQVSEGTDKSIGGKDLTRYKQWIGKIQSNNQVDTDDGKSVMTYTIAFDNGDSIKGVKESDIAQAPHSKFSKDKIVQVSQSAETDLDGYDLSGVKGDAAKVSSIGYNYSDGGGYKYDLSFDDGTTYSNVAEYSLNDIYHVDLKEHNSAAQNNQVLKDSFQYAKDHPGTILGLPSGNFTIGSQNPESDYILLASDTQIRGDNTKLVVDGTAYWFGLATGSGASDGVQNFTMRDITVEAKDLTNGDQFMVMANHGSNWDIANNTFTMVHKKGSHVFDLGGLQNSSFTDNNFIGYAPDLSNTTSLSDVSDDHAVYAEAIQFDASDNKGVWDGGLIQKIDSNYTSNNQNKVLSNNIKVTGNSFLPYKDSSGKIVAYSATLGQHSSDVGSITVTGNTFTSTLSTRFNKKDDWVFDPIHFTESSGDSVYNNTID</sequence>
<feature type="transmembrane region" description="Helical" evidence="1">
    <location>
        <begin position="37"/>
        <end position="57"/>
    </location>
</feature>
<evidence type="ECO:0000313" key="2">
    <source>
        <dbReference type="EMBL" id="MFC3931546.1"/>
    </source>
</evidence>
<keyword evidence="1" id="KW-0812">Transmembrane</keyword>
<name>A0ABV8CZE1_9STRE</name>
<proteinExistence type="predicted"/>
<dbReference type="EMBL" id="JBHSAC010000018">
    <property type="protein sequence ID" value="MFC3931546.1"/>
    <property type="molecule type" value="Genomic_DNA"/>
</dbReference>
<evidence type="ECO:0000256" key="1">
    <source>
        <dbReference type="SAM" id="Phobius"/>
    </source>
</evidence>
<keyword evidence="1" id="KW-0472">Membrane</keyword>
<dbReference type="InterPro" id="IPR011050">
    <property type="entry name" value="Pectin_lyase_fold/virulence"/>
</dbReference>
<dbReference type="RefSeq" id="WP_380429752.1">
    <property type="nucleotide sequence ID" value="NZ_JBHSAC010000018.1"/>
</dbReference>
<dbReference type="Proteomes" id="UP001595901">
    <property type="component" value="Unassembled WGS sequence"/>
</dbReference>
<keyword evidence="3" id="KW-1185">Reference proteome</keyword>
<protein>
    <submittedName>
        <fullName evidence="2">HlyD family secretion protein</fullName>
    </submittedName>
</protein>
<comment type="caution">
    <text evidence="2">The sequence shown here is derived from an EMBL/GenBank/DDBJ whole genome shotgun (WGS) entry which is preliminary data.</text>
</comment>
<organism evidence="2 3">
    <name type="scientific">Streptococcus dentapri</name>
    <dbReference type="NCBI Taxonomy" id="573564"/>
    <lineage>
        <taxon>Bacteria</taxon>
        <taxon>Bacillati</taxon>
        <taxon>Bacillota</taxon>
        <taxon>Bacilli</taxon>
        <taxon>Lactobacillales</taxon>
        <taxon>Streptococcaceae</taxon>
        <taxon>Streptococcus</taxon>
    </lineage>
</organism>
<keyword evidence="1" id="KW-1133">Transmembrane helix</keyword>
<dbReference type="SUPFAM" id="SSF51126">
    <property type="entry name" value="Pectin lyase-like"/>
    <property type="match status" value="1"/>
</dbReference>
<evidence type="ECO:0000313" key="3">
    <source>
        <dbReference type="Proteomes" id="UP001595901"/>
    </source>
</evidence>
<reference evidence="3" key="1">
    <citation type="journal article" date="2019" name="Int. J. Syst. Evol. Microbiol.">
        <title>The Global Catalogue of Microorganisms (GCM) 10K type strain sequencing project: providing services to taxonomists for standard genome sequencing and annotation.</title>
        <authorList>
            <consortium name="The Broad Institute Genomics Platform"/>
            <consortium name="The Broad Institute Genome Sequencing Center for Infectious Disease"/>
            <person name="Wu L."/>
            <person name="Ma J."/>
        </authorList>
    </citation>
    <scope>NUCLEOTIDE SEQUENCE [LARGE SCALE GENOMIC DNA]</scope>
    <source>
        <strain evidence="3">CCUG 58728</strain>
    </source>
</reference>
<accession>A0ABV8CZE1</accession>
<gene>
    <name evidence="2" type="ORF">ACFOSE_01875</name>
</gene>